<proteinExistence type="predicted"/>
<gene>
    <name evidence="2" type="ORF">BHM03_00025885</name>
</gene>
<dbReference type="EMBL" id="KV875958">
    <property type="protein sequence ID" value="RZR73584.1"/>
    <property type="molecule type" value="Genomic_DNA"/>
</dbReference>
<protein>
    <submittedName>
        <fullName evidence="2">Uncharacterized protein</fullName>
    </submittedName>
</protein>
<name>A0A445MH35_ENSVE</name>
<evidence type="ECO:0000313" key="2">
    <source>
        <dbReference type="EMBL" id="RZR73584.1"/>
    </source>
</evidence>
<organism evidence="2">
    <name type="scientific">Ensete ventricosum</name>
    <name type="common">Abyssinian banana</name>
    <name type="synonym">Musa ensete</name>
    <dbReference type="NCBI Taxonomy" id="4639"/>
    <lineage>
        <taxon>Eukaryota</taxon>
        <taxon>Viridiplantae</taxon>
        <taxon>Streptophyta</taxon>
        <taxon>Embryophyta</taxon>
        <taxon>Tracheophyta</taxon>
        <taxon>Spermatophyta</taxon>
        <taxon>Magnoliopsida</taxon>
        <taxon>Liliopsida</taxon>
        <taxon>Zingiberales</taxon>
        <taxon>Musaceae</taxon>
        <taxon>Ensete</taxon>
    </lineage>
</organism>
<dbReference type="AlphaFoldDB" id="A0A445MH35"/>
<feature type="region of interest" description="Disordered" evidence="1">
    <location>
        <begin position="93"/>
        <end position="116"/>
    </location>
</feature>
<sequence>MTYMRHRRQPASTMGVAASVLTGVLIPSSASDDDDDAAVVKHELPGEASSATPILLDAAPLTGNSDRFSFRSRVWLLRLSRLILAIAHLSSQAGGNARLEERRKPCNTRLQSRNVV</sequence>
<reference evidence="2" key="1">
    <citation type="journal article" date="2018" name="Data Brief">
        <title>Genome sequence data from 17 accessions of Ensete ventricosum, a staple food crop for millions in Ethiopia.</title>
        <authorList>
            <person name="Yemataw Z."/>
            <person name="Muzemil S."/>
            <person name="Ambachew D."/>
            <person name="Tripathi L."/>
            <person name="Tesfaye K."/>
            <person name="Chala A."/>
            <person name="Farbos A."/>
            <person name="O'Neill P."/>
            <person name="Moore K."/>
            <person name="Grant M."/>
            <person name="Studholme D.J."/>
        </authorList>
    </citation>
    <scope>NUCLEOTIDE SEQUENCE [LARGE SCALE GENOMIC DNA]</scope>
    <source>
        <tissue evidence="2">Leaf</tissue>
    </source>
</reference>
<accession>A0A445MH35</accession>
<dbReference type="Proteomes" id="UP000290560">
    <property type="component" value="Unassembled WGS sequence"/>
</dbReference>
<evidence type="ECO:0000256" key="1">
    <source>
        <dbReference type="SAM" id="MobiDB-lite"/>
    </source>
</evidence>